<dbReference type="InterPro" id="IPR012340">
    <property type="entry name" value="NA-bd_OB-fold"/>
</dbReference>
<keyword evidence="5" id="KW-1185">Reference proteome</keyword>
<dbReference type="GO" id="GO:0006351">
    <property type="term" value="P:DNA-templated transcription"/>
    <property type="evidence" value="ECO:0007669"/>
    <property type="project" value="InterPro"/>
</dbReference>
<dbReference type="Pfam" id="PF03870">
    <property type="entry name" value="RNA_pol_Rpb8"/>
    <property type="match status" value="1"/>
</dbReference>
<name>A0A811SMM1_9POAL</name>
<organism evidence="4 5">
    <name type="scientific">Miscanthus lutarioriparius</name>
    <dbReference type="NCBI Taxonomy" id="422564"/>
    <lineage>
        <taxon>Eukaryota</taxon>
        <taxon>Viridiplantae</taxon>
        <taxon>Streptophyta</taxon>
        <taxon>Embryophyta</taxon>
        <taxon>Tracheophyta</taxon>
        <taxon>Spermatophyta</taxon>
        <taxon>Magnoliopsida</taxon>
        <taxon>Liliopsida</taxon>
        <taxon>Poales</taxon>
        <taxon>Poaceae</taxon>
        <taxon>PACMAD clade</taxon>
        <taxon>Panicoideae</taxon>
        <taxon>Andropogonodae</taxon>
        <taxon>Andropogoneae</taxon>
        <taxon>Saccharinae</taxon>
        <taxon>Miscanthus</taxon>
    </lineage>
</organism>
<dbReference type="GO" id="GO:0003899">
    <property type="term" value="F:DNA-directed RNA polymerase activity"/>
    <property type="evidence" value="ECO:0007669"/>
    <property type="project" value="InterPro"/>
</dbReference>
<accession>A0A811SMM1</accession>
<dbReference type="GO" id="GO:0005666">
    <property type="term" value="C:RNA polymerase III complex"/>
    <property type="evidence" value="ECO:0007669"/>
    <property type="project" value="TreeGrafter"/>
</dbReference>
<dbReference type="Gene3D" id="2.40.50.140">
    <property type="entry name" value="Nucleic acid-binding proteins"/>
    <property type="match status" value="1"/>
</dbReference>
<evidence type="ECO:0000313" key="4">
    <source>
        <dbReference type="EMBL" id="CAD6343416.1"/>
    </source>
</evidence>
<gene>
    <name evidence="4" type="ORF">NCGR_LOCUS67514</name>
</gene>
<keyword evidence="3" id="KW-0539">Nucleus</keyword>
<evidence type="ECO:0000256" key="1">
    <source>
        <dbReference type="ARBA" id="ARBA00004123"/>
    </source>
</evidence>
<dbReference type="InterPro" id="IPR005570">
    <property type="entry name" value="RPABC3"/>
</dbReference>
<dbReference type="PANTHER" id="PTHR10917">
    <property type="entry name" value="DNA-DIRECTED RNA POLYMERASES I, II, AND III SUBUNIT RPABC3"/>
    <property type="match status" value="1"/>
</dbReference>
<dbReference type="Proteomes" id="UP000604825">
    <property type="component" value="Unassembled WGS sequence"/>
</dbReference>
<dbReference type="AlphaFoldDB" id="A0A811SMM1"/>
<evidence type="ECO:0000256" key="2">
    <source>
        <dbReference type="ARBA" id="ARBA00008912"/>
    </source>
</evidence>
<evidence type="ECO:0000256" key="3">
    <source>
        <dbReference type="ARBA" id="ARBA00023242"/>
    </source>
</evidence>
<dbReference type="OrthoDB" id="650097at2759"/>
<sequence length="164" mass="18998">MAEHLFKDKFKVIRLDPDGKKFDKVTRIEAYSENEMYMQLDVATEVYPMLVGDTFNMVLALTLNLDGSTDTGYYTQAGRKMLADDYQYIMHGKLYKISEDSTKDSNGDSSTKVYAFSELEQCYIYMMLHCFISLPLRIFREDTLVVTNSLYLHGDEILPRFVAM</sequence>
<comment type="subcellular location">
    <subcellularLocation>
        <location evidence="1">Nucleus</location>
    </subcellularLocation>
</comment>
<dbReference type="SMART" id="SM00658">
    <property type="entry name" value="RPOL8c"/>
    <property type="match status" value="1"/>
</dbReference>
<comment type="caution">
    <text evidence="4">The sequence shown here is derived from an EMBL/GenBank/DDBJ whole genome shotgun (WGS) entry which is preliminary data.</text>
</comment>
<proteinExistence type="inferred from homology"/>
<evidence type="ECO:0000313" key="5">
    <source>
        <dbReference type="Proteomes" id="UP000604825"/>
    </source>
</evidence>
<protein>
    <submittedName>
        <fullName evidence="4">Uncharacterized protein</fullName>
    </submittedName>
</protein>
<reference evidence="4" key="1">
    <citation type="submission" date="2020-10" db="EMBL/GenBank/DDBJ databases">
        <authorList>
            <person name="Han B."/>
            <person name="Lu T."/>
            <person name="Zhao Q."/>
            <person name="Huang X."/>
            <person name="Zhao Y."/>
        </authorList>
    </citation>
    <scope>NUCLEOTIDE SEQUENCE</scope>
</reference>
<dbReference type="PANTHER" id="PTHR10917:SF0">
    <property type="entry name" value="DNA-DIRECTED RNA POLYMERASES I, II, AND III SUBUNIT RPABC3"/>
    <property type="match status" value="1"/>
</dbReference>
<dbReference type="SUPFAM" id="SSF50249">
    <property type="entry name" value="Nucleic acid-binding proteins"/>
    <property type="match status" value="1"/>
</dbReference>
<dbReference type="GO" id="GO:0005736">
    <property type="term" value="C:RNA polymerase I complex"/>
    <property type="evidence" value="ECO:0007669"/>
    <property type="project" value="TreeGrafter"/>
</dbReference>
<dbReference type="GO" id="GO:0005665">
    <property type="term" value="C:RNA polymerase II, core complex"/>
    <property type="evidence" value="ECO:0007669"/>
    <property type="project" value="TreeGrafter"/>
</dbReference>
<comment type="similarity">
    <text evidence="2">Belongs to the eukaryotic RPB8 RNA polymerase subunit family.</text>
</comment>
<dbReference type="EMBL" id="CAJGYO010000761">
    <property type="protein sequence ID" value="CAD6343416.1"/>
    <property type="molecule type" value="Genomic_DNA"/>
</dbReference>